<evidence type="ECO:0000256" key="1">
    <source>
        <dbReference type="ARBA" id="ARBA00004123"/>
    </source>
</evidence>
<keyword evidence="7" id="KW-0812">Transmembrane</keyword>
<dbReference type="SUPFAM" id="SSF52075">
    <property type="entry name" value="Outer arm dynein light chain 1"/>
    <property type="match status" value="1"/>
</dbReference>
<evidence type="ECO:0000256" key="2">
    <source>
        <dbReference type="ARBA" id="ARBA00022614"/>
    </source>
</evidence>
<feature type="transmembrane region" description="Helical" evidence="7">
    <location>
        <begin position="304"/>
        <end position="322"/>
    </location>
</feature>
<keyword evidence="7" id="KW-0472">Membrane</keyword>
<dbReference type="PANTHER" id="PTHR10552:SF6">
    <property type="entry name" value="U2 SMALL NUCLEAR RIBONUCLEOPROTEIN A"/>
    <property type="match status" value="1"/>
</dbReference>
<dbReference type="Gene3D" id="3.80.10.10">
    <property type="entry name" value="Ribonuclease Inhibitor"/>
    <property type="match status" value="1"/>
</dbReference>
<comment type="subcellular location">
    <subcellularLocation>
        <location evidence="1">Nucleus</location>
    </subcellularLocation>
</comment>
<comment type="caution">
    <text evidence="8">The sequence shown here is derived from an EMBL/GenBank/DDBJ whole genome shotgun (WGS) entry which is preliminary data.</text>
</comment>
<name>A0A4S4E4F7_CAMSN</name>
<dbReference type="Pfam" id="PF14580">
    <property type="entry name" value="LRR_9"/>
    <property type="match status" value="1"/>
</dbReference>
<dbReference type="InterPro" id="IPR044640">
    <property type="entry name" value="RU2A"/>
</dbReference>
<keyword evidence="7" id="KW-1133">Transmembrane helix</keyword>
<evidence type="ECO:0000313" key="8">
    <source>
        <dbReference type="EMBL" id="THG10830.1"/>
    </source>
</evidence>
<dbReference type="InterPro" id="IPR001611">
    <property type="entry name" value="Leu-rich_rpt"/>
</dbReference>
<dbReference type="InterPro" id="IPR032675">
    <property type="entry name" value="LRR_dom_sf"/>
</dbReference>
<dbReference type="GO" id="GO:0030620">
    <property type="term" value="F:U2 snRNA binding"/>
    <property type="evidence" value="ECO:0007669"/>
    <property type="project" value="InterPro"/>
</dbReference>
<keyword evidence="4" id="KW-0539">Nucleus</keyword>
<evidence type="ECO:0008006" key="10">
    <source>
        <dbReference type="Google" id="ProtNLM"/>
    </source>
</evidence>
<dbReference type="Proteomes" id="UP000306102">
    <property type="component" value="Unassembled WGS sequence"/>
</dbReference>
<evidence type="ECO:0000256" key="6">
    <source>
        <dbReference type="SAM" id="MobiDB-lite"/>
    </source>
</evidence>
<keyword evidence="3" id="KW-0677">Repeat</keyword>
<organism evidence="8 9">
    <name type="scientific">Camellia sinensis var. sinensis</name>
    <name type="common">China tea</name>
    <dbReference type="NCBI Taxonomy" id="542762"/>
    <lineage>
        <taxon>Eukaryota</taxon>
        <taxon>Viridiplantae</taxon>
        <taxon>Streptophyta</taxon>
        <taxon>Embryophyta</taxon>
        <taxon>Tracheophyta</taxon>
        <taxon>Spermatophyta</taxon>
        <taxon>Magnoliopsida</taxon>
        <taxon>eudicotyledons</taxon>
        <taxon>Gunneridae</taxon>
        <taxon>Pentapetalae</taxon>
        <taxon>asterids</taxon>
        <taxon>Ericales</taxon>
        <taxon>Theaceae</taxon>
        <taxon>Camellia</taxon>
    </lineage>
</organism>
<dbReference type="AlphaFoldDB" id="A0A4S4E4F7"/>
<dbReference type="STRING" id="542762.A0A4S4E4F7"/>
<protein>
    <recommendedName>
        <fullName evidence="10">U2A'/phosphoprotein 32 family A C-terminal domain-containing protein</fullName>
    </recommendedName>
</protein>
<evidence type="ECO:0000256" key="7">
    <source>
        <dbReference type="SAM" id="Phobius"/>
    </source>
</evidence>
<keyword evidence="2" id="KW-0433">Leucine-rich repeat</keyword>
<evidence type="ECO:0000313" key="9">
    <source>
        <dbReference type="Proteomes" id="UP000306102"/>
    </source>
</evidence>
<evidence type="ECO:0000256" key="3">
    <source>
        <dbReference type="ARBA" id="ARBA00022737"/>
    </source>
</evidence>
<dbReference type="PROSITE" id="PS51450">
    <property type="entry name" value="LRR"/>
    <property type="match status" value="1"/>
</dbReference>
<gene>
    <name evidence="8" type="ORF">TEA_015614</name>
</gene>
<evidence type="ECO:0000256" key="5">
    <source>
        <dbReference type="ARBA" id="ARBA00024196"/>
    </source>
</evidence>
<feature type="region of interest" description="Disordered" evidence="6">
    <location>
        <begin position="244"/>
        <end position="263"/>
    </location>
</feature>
<sequence>MYRVLTGCRYAYWYRCTRTGYGKRESGTFGSIGYGLGTTWVCLCNTAAKRRPSNKEATHPFPLTASSDGDARRVPISKQLVLSLLASLRLPSGEKLVKIFGYHCISANNFTRYQVHIINAVPDNLTPLLIQCQSKDDDLGYHYLSNEFLPKLHTLVLTNNQLTNLVEIDPLASLPKLQFLSLLDNNITKKPNYRLYVIHKLKSLRLLDFKRVKHEEQIEAKNLFSSEEDEEQAKKEFAKTFVPGEAPSIPEDPKEEQAPKPVAPTPEQIITIKRLAGRVVQAELILTLLLFSLIGCNERSHNSIGINLICFIAITVISYCLIRKHYSLTLDVMGSPLLGLTLATLQTDHANKPCKWTMQGKEF</sequence>
<dbReference type="EMBL" id="SDRB02007664">
    <property type="protein sequence ID" value="THG10830.1"/>
    <property type="molecule type" value="Genomic_DNA"/>
</dbReference>
<dbReference type="GO" id="GO:0000398">
    <property type="term" value="P:mRNA splicing, via spliceosome"/>
    <property type="evidence" value="ECO:0007669"/>
    <property type="project" value="InterPro"/>
</dbReference>
<proteinExistence type="inferred from homology"/>
<dbReference type="PANTHER" id="PTHR10552">
    <property type="entry name" value="U2 SMALL NUCLEAR RIBONUCLEOPROTEIN A"/>
    <property type="match status" value="1"/>
</dbReference>
<comment type="similarity">
    <text evidence="5">Belongs to the U2 small nuclear ribonucleoprotein A family.</text>
</comment>
<accession>A0A4S4E4F7</accession>
<evidence type="ECO:0000256" key="4">
    <source>
        <dbReference type="ARBA" id="ARBA00023242"/>
    </source>
</evidence>
<dbReference type="GO" id="GO:0005634">
    <property type="term" value="C:nucleus"/>
    <property type="evidence" value="ECO:0007669"/>
    <property type="project" value="UniProtKB-SubCell"/>
</dbReference>
<keyword evidence="9" id="KW-1185">Reference proteome</keyword>
<reference evidence="8 9" key="1">
    <citation type="journal article" date="2018" name="Proc. Natl. Acad. Sci. U.S.A.">
        <title>Draft genome sequence of Camellia sinensis var. sinensis provides insights into the evolution of the tea genome and tea quality.</title>
        <authorList>
            <person name="Wei C."/>
            <person name="Yang H."/>
            <person name="Wang S."/>
            <person name="Zhao J."/>
            <person name="Liu C."/>
            <person name="Gao L."/>
            <person name="Xia E."/>
            <person name="Lu Y."/>
            <person name="Tai Y."/>
            <person name="She G."/>
            <person name="Sun J."/>
            <person name="Cao H."/>
            <person name="Tong W."/>
            <person name="Gao Q."/>
            <person name="Li Y."/>
            <person name="Deng W."/>
            <person name="Jiang X."/>
            <person name="Wang W."/>
            <person name="Chen Q."/>
            <person name="Zhang S."/>
            <person name="Li H."/>
            <person name="Wu J."/>
            <person name="Wang P."/>
            <person name="Li P."/>
            <person name="Shi C."/>
            <person name="Zheng F."/>
            <person name="Jian J."/>
            <person name="Huang B."/>
            <person name="Shan D."/>
            <person name="Shi M."/>
            <person name="Fang C."/>
            <person name="Yue Y."/>
            <person name="Li F."/>
            <person name="Li D."/>
            <person name="Wei S."/>
            <person name="Han B."/>
            <person name="Jiang C."/>
            <person name="Yin Y."/>
            <person name="Xia T."/>
            <person name="Zhang Z."/>
            <person name="Bennetzen J.L."/>
            <person name="Zhao S."/>
            <person name="Wan X."/>
        </authorList>
    </citation>
    <scope>NUCLEOTIDE SEQUENCE [LARGE SCALE GENOMIC DNA]</scope>
    <source>
        <strain evidence="9">cv. Shuchazao</strain>
        <tissue evidence="8">Leaf</tissue>
    </source>
</reference>